<dbReference type="Gene3D" id="3.40.50.12500">
    <property type="match status" value="1"/>
</dbReference>
<evidence type="ECO:0000313" key="2">
    <source>
        <dbReference type="Proteomes" id="UP001597294"/>
    </source>
</evidence>
<comment type="caution">
    <text evidence="1">The sequence shown here is derived from an EMBL/GenBank/DDBJ whole genome shotgun (WGS) entry which is preliminary data.</text>
</comment>
<name>A0ABW5BHE2_9PROT</name>
<protein>
    <submittedName>
        <fullName evidence="1">Asp/Glu racemase</fullName>
    </submittedName>
</protein>
<reference evidence="2" key="1">
    <citation type="journal article" date="2019" name="Int. J. Syst. Evol. Microbiol.">
        <title>The Global Catalogue of Microorganisms (GCM) 10K type strain sequencing project: providing services to taxonomists for standard genome sequencing and annotation.</title>
        <authorList>
            <consortium name="The Broad Institute Genomics Platform"/>
            <consortium name="The Broad Institute Genome Sequencing Center for Infectious Disease"/>
            <person name="Wu L."/>
            <person name="Ma J."/>
        </authorList>
    </citation>
    <scope>NUCLEOTIDE SEQUENCE [LARGE SCALE GENOMIC DNA]</scope>
    <source>
        <strain evidence="2">CGMCC 4.7192</strain>
    </source>
</reference>
<dbReference type="InterPro" id="IPR053714">
    <property type="entry name" value="Iso_Racemase_Enz_sf"/>
</dbReference>
<sequence length="247" mass="26937">MKFDFELDEGNKARVNLGLIVLQVDETLENEFRLALTSQNISLYHTRIPSHPKVTKKTLVQMAQDLPAAARLLPKSTSFDAIGYACTSGATVIGPQVVAAKVHEHHPGVAVTDPISAVIAGCQALGINKLGVLTPYVPEVSKAMRELLENNDLEVIGFGSFEQEEERVVSRITENSTLKAIVKIGQTNDCEAVFVSCTNLRTFGVLAEAEKTLRKPVISSNQALLWHLMRLASLKGREAAPGQLFYV</sequence>
<keyword evidence="2" id="KW-1185">Reference proteome</keyword>
<dbReference type="PIRSF" id="PIRSF015736">
    <property type="entry name" value="MI"/>
    <property type="match status" value="1"/>
</dbReference>
<organism evidence="1 2">
    <name type="scientific">Kiloniella antarctica</name>
    <dbReference type="NCBI Taxonomy" id="1550907"/>
    <lineage>
        <taxon>Bacteria</taxon>
        <taxon>Pseudomonadati</taxon>
        <taxon>Pseudomonadota</taxon>
        <taxon>Alphaproteobacteria</taxon>
        <taxon>Rhodospirillales</taxon>
        <taxon>Kiloniellaceae</taxon>
        <taxon>Kiloniella</taxon>
    </lineage>
</organism>
<accession>A0ABW5BHE2</accession>
<dbReference type="Pfam" id="PF17645">
    <property type="entry name" value="Amdase"/>
    <property type="match status" value="1"/>
</dbReference>
<dbReference type="PANTHER" id="PTHR40267:SF1">
    <property type="entry name" value="BLR3294 PROTEIN"/>
    <property type="match status" value="1"/>
</dbReference>
<dbReference type="EMBL" id="JBHUII010000001">
    <property type="protein sequence ID" value="MFD2203990.1"/>
    <property type="molecule type" value="Genomic_DNA"/>
</dbReference>
<dbReference type="Proteomes" id="UP001597294">
    <property type="component" value="Unassembled WGS sequence"/>
</dbReference>
<proteinExistence type="predicted"/>
<evidence type="ECO:0000313" key="1">
    <source>
        <dbReference type="EMBL" id="MFD2203990.1"/>
    </source>
</evidence>
<dbReference type="PANTHER" id="PTHR40267">
    <property type="entry name" value="BLR3294 PROTEIN"/>
    <property type="match status" value="1"/>
</dbReference>
<dbReference type="RefSeq" id="WP_380247089.1">
    <property type="nucleotide sequence ID" value="NZ_JBHUII010000001.1"/>
</dbReference>
<dbReference type="InterPro" id="IPR026286">
    <property type="entry name" value="MaiA/AMDase"/>
</dbReference>
<gene>
    <name evidence="1" type="ORF">ACFSKO_00095</name>
</gene>